<feature type="region of interest" description="Disordered" evidence="1">
    <location>
        <begin position="375"/>
        <end position="405"/>
    </location>
</feature>
<feature type="domain" description="Chitin-binding type-2" evidence="2">
    <location>
        <begin position="307"/>
        <end position="368"/>
    </location>
</feature>
<dbReference type="PROSITE" id="PS50940">
    <property type="entry name" value="CHIT_BIND_II"/>
    <property type="match status" value="4"/>
</dbReference>
<evidence type="ECO:0000256" key="1">
    <source>
        <dbReference type="SAM" id="MobiDB-lite"/>
    </source>
</evidence>
<dbReference type="InterPro" id="IPR036508">
    <property type="entry name" value="Chitin-bd_dom_sf"/>
</dbReference>
<feature type="region of interest" description="Disordered" evidence="1">
    <location>
        <begin position="1"/>
        <end position="37"/>
    </location>
</feature>
<name>T1EAA7_ANOAQ</name>
<accession>T1EAA7</accession>
<reference evidence="3" key="1">
    <citation type="submission" date="2013-07" db="EMBL/GenBank/DDBJ databases">
        <title>Transcriptome sequencing and developmental regulation of gene expression in Anopheles aquasalis.</title>
        <authorList>
            <consortium name="Brazilian Malaria Network (MCT/CNPq/MS/SCTIE/DECIT/PRONEX 555648/2009-5) and Research Network on Bioactive Molecules from Arthropod Vectors (NAP-MOBIARVE"/>
            <consortium name="University of Sao Paulo)"/>
            <person name="Marinotti O."/>
            <person name="Ribeiro J.M.C."/>
            <person name="Costa-da-Silva A.L."/>
            <person name="Silva M.C.P."/>
            <person name="Lopes A.R."/>
            <person name="Barros M.S."/>
            <person name="Sa-Nunes A."/>
            <person name="Konjin B.B."/>
            <person name="Carvalho E."/>
            <person name="Suesdek L."/>
            <person name="Silva-Neto M.A.C."/>
            <person name="Capurro M.L."/>
        </authorList>
    </citation>
    <scope>NUCLEOTIDE SEQUENCE</scope>
    <source>
        <tissue evidence="3">Whole body</tissue>
    </source>
</reference>
<dbReference type="VEuPathDB" id="VectorBase:AAQUA_004682"/>
<evidence type="ECO:0000259" key="2">
    <source>
        <dbReference type="PROSITE" id="PS50940"/>
    </source>
</evidence>
<sequence>IIPTTTTSRPVTTTEVTIPPTESTPVTTTEVTPSPTEPQTITIVIPTTTMPTELTTTTEEEEVTTTTTVEVTTAEIDTTPETTSASTAEVTLPESTTTDAESTAATTEQPTETEPSPTTAVSTETTVTDTFESTTEFSEATTDQTEEITTTDTPTTTDVEQTTASETTSEEPATTQEASTTEAESTTEEQPTTEEPTTTDIETSEITTTEPPTTTDASQDIFICPTEGRYPDPQAVACESYILCITNTLGTLTPLTFVCPPTTIFSLIMQMCVPATTYNCAATPTDPPTTVATSTVPATTESVTPKPFVCPAPGRYAKPESIYCKTYYLCLYNAFDILDAVELSCPAGSIFAREVSRCEPDTEYECVTEPAVTTTETLSSTTTTSESTSSVTPASSTATVTDSPATTTKAPFQCNESGKFVNPDSTDCTTYRYCISATGGFTQYTFACPKGALFDPNARDCSGVYVCQVGKEPFVCSAPGKYVNQERNDCKTYKYCITMVNGFAEYLFSCPNGSLYDPNTRLCSATYTCPPV</sequence>
<dbReference type="SMART" id="SM00494">
    <property type="entry name" value="ChtBD2"/>
    <property type="match status" value="4"/>
</dbReference>
<dbReference type="GO" id="GO:0005576">
    <property type="term" value="C:extracellular region"/>
    <property type="evidence" value="ECO:0007669"/>
    <property type="project" value="InterPro"/>
</dbReference>
<feature type="compositionally biased region" description="Low complexity" evidence="1">
    <location>
        <begin position="76"/>
        <end position="217"/>
    </location>
</feature>
<dbReference type="Gene3D" id="2.170.140.10">
    <property type="entry name" value="Chitin binding domain"/>
    <property type="match status" value="3"/>
</dbReference>
<dbReference type="Pfam" id="PF01607">
    <property type="entry name" value="CBM_14"/>
    <property type="match status" value="2"/>
</dbReference>
<protein>
    <submittedName>
        <fullName evidence="3">Putative carbohydrate binding protein</fullName>
    </submittedName>
</protein>
<feature type="domain" description="Chitin-binding type-2" evidence="2">
    <location>
        <begin position="411"/>
        <end position="469"/>
    </location>
</feature>
<evidence type="ECO:0000313" key="3">
    <source>
        <dbReference type="EMBL" id="JAB00989.1"/>
    </source>
</evidence>
<organism evidence="3">
    <name type="scientific">Anopheles aquasalis</name>
    <name type="common">Malaria mosquito</name>
    <dbReference type="NCBI Taxonomy" id="42839"/>
    <lineage>
        <taxon>Eukaryota</taxon>
        <taxon>Metazoa</taxon>
        <taxon>Ecdysozoa</taxon>
        <taxon>Arthropoda</taxon>
        <taxon>Hexapoda</taxon>
        <taxon>Insecta</taxon>
        <taxon>Pterygota</taxon>
        <taxon>Neoptera</taxon>
        <taxon>Endopterygota</taxon>
        <taxon>Diptera</taxon>
        <taxon>Nematocera</taxon>
        <taxon>Culicoidea</taxon>
        <taxon>Culicidae</taxon>
        <taxon>Anophelinae</taxon>
        <taxon>Anopheles</taxon>
    </lineage>
</organism>
<dbReference type="AlphaFoldDB" id="T1EAA7"/>
<proteinExistence type="evidence at transcript level"/>
<dbReference type="EMBL" id="GAMD01000602">
    <property type="protein sequence ID" value="JAB00989.1"/>
    <property type="molecule type" value="mRNA"/>
</dbReference>
<feature type="domain" description="Chitin-binding type-2" evidence="2">
    <location>
        <begin position="473"/>
        <end position="531"/>
    </location>
</feature>
<dbReference type="SUPFAM" id="SSF57625">
    <property type="entry name" value="Invertebrate chitin-binding proteins"/>
    <property type="match status" value="3"/>
</dbReference>
<dbReference type="GO" id="GO:0008061">
    <property type="term" value="F:chitin binding"/>
    <property type="evidence" value="ECO:0007669"/>
    <property type="project" value="InterPro"/>
</dbReference>
<feature type="region of interest" description="Disordered" evidence="1">
    <location>
        <begin position="76"/>
        <end position="218"/>
    </location>
</feature>
<feature type="domain" description="Chitin-binding type-2" evidence="2">
    <location>
        <begin position="221"/>
        <end position="282"/>
    </location>
</feature>
<feature type="non-terminal residue" evidence="3">
    <location>
        <position position="1"/>
    </location>
</feature>
<dbReference type="InterPro" id="IPR002557">
    <property type="entry name" value="Chitin-bd_dom"/>
</dbReference>